<evidence type="ECO:0000313" key="5">
    <source>
        <dbReference type="EMBL" id="AKK12099.1"/>
    </source>
</evidence>
<sequence>MTHYGRDERRLRGHSSDPRDAAGEFVIGRDGKPLVDRYGRPVRRNPSAGDQHRGADGPRVTRQPRQPAEPRAAYEPRRTPQHGGTQRPAQQYGSSQQYGASQRGSRHAQQGQPLPPRQQPPRQQPPRQQPGAQRAVQHMPSRPPRGVVRGDEQLLINEPPRQKRQQRRARPRIRLPFGGCFGCFGSLLAVLLVGVIMVTLWADTRLSRVEALSPNPIADTAGTNWLLVGSDSRRGLSDEEAARLGTGTESDAGGSRTDAIMLLHIPFGGEAQLMSIPRDSLVTIPGYGENKINAAFALGGPQLLTETVEAETGLRINHYAEIGMGGLATMVDAVGGVEICVEEAIDDPNASLNVQPGCQAMDGATALGYVRTRATAGGDFDRVARQRQFFSSLLGTLSSPSTLLNPLKSVPLLVRATGTFAISEGTHVWHLAMVAIAMAGGVKSEVVPPAGTMDTGVGNVVLWDEAAAEEMFASMR</sequence>
<dbReference type="KEGG" id="cut:CUTER_10675"/>
<dbReference type="PANTHER" id="PTHR33392">
    <property type="entry name" value="POLYISOPRENYL-TEICHOIC ACID--PEPTIDOGLYCAN TEICHOIC ACID TRANSFERASE TAGU"/>
    <property type="match status" value="1"/>
</dbReference>
<feature type="transmembrane region" description="Helical" evidence="3">
    <location>
        <begin position="173"/>
        <end position="202"/>
    </location>
</feature>
<comment type="similarity">
    <text evidence="1">Belongs to the LytR/CpsA/Psr (LCP) family.</text>
</comment>
<dbReference type="PATRIC" id="fig|1072256.5.peg.2101"/>
<dbReference type="RefSeq" id="WP_082121365.1">
    <property type="nucleotide sequence ID" value="NZ_CP011546.1"/>
</dbReference>
<keyword evidence="3" id="KW-1133">Transmembrane helix</keyword>
<keyword evidence="3" id="KW-0812">Transmembrane</keyword>
<feature type="domain" description="Cell envelope-related transcriptional attenuator" evidence="4">
    <location>
        <begin position="256"/>
        <end position="397"/>
    </location>
</feature>
<feature type="region of interest" description="Disordered" evidence="2">
    <location>
        <begin position="1"/>
        <end position="170"/>
    </location>
</feature>
<dbReference type="Pfam" id="PF03816">
    <property type="entry name" value="LytR_cpsA_psr"/>
    <property type="match status" value="1"/>
</dbReference>
<proteinExistence type="inferred from homology"/>
<feature type="compositionally biased region" description="Low complexity" evidence="2">
    <location>
        <begin position="89"/>
        <end position="112"/>
    </location>
</feature>
<name>A0A0G3HFK7_9CORY</name>
<dbReference type="InterPro" id="IPR050922">
    <property type="entry name" value="LytR/CpsA/Psr_CW_biosynth"/>
</dbReference>
<dbReference type="Gene3D" id="3.40.630.190">
    <property type="entry name" value="LCP protein"/>
    <property type="match status" value="1"/>
</dbReference>
<feature type="compositionally biased region" description="Pro residues" evidence="2">
    <location>
        <begin position="113"/>
        <end position="128"/>
    </location>
</feature>
<dbReference type="STRING" id="1072256.CUTER_10675"/>
<dbReference type="InterPro" id="IPR004474">
    <property type="entry name" value="LytR_CpsA_psr"/>
</dbReference>
<dbReference type="Proteomes" id="UP000035548">
    <property type="component" value="Chromosome"/>
</dbReference>
<dbReference type="EMBL" id="CP011546">
    <property type="protein sequence ID" value="AKK12099.1"/>
    <property type="molecule type" value="Genomic_DNA"/>
</dbReference>
<keyword evidence="3" id="KW-0472">Membrane</keyword>
<reference evidence="5 6" key="1">
    <citation type="journal article" date="2015" name="Genome Announc.">
        <title>Virulence Factor Genes Detected in the Complete Genome Sequence of Corynebacterium uterequi DSM 45634, Isolated from the Uterus of a Maiden Mare.</title>
        <authorList>
            <person name="Ruckert C."/>
            <person name="Kriete M."/>
            <person name="Jaenicke S."/>
            <person name="Winkler A."/>
            <person name="Tauch A."/>
        </authorList>
    </citation>
    <scope>NUCLEOTIDE SEQUENCE [LARGE SCALE GENOMIC DNA]</scope>
    <source>
        <strain evidence="5 6">DSM 45634</strain>
    </source>
</reference>
<dbReference type="AlphaFoldDB" id="A0A0G3HFK7"/>
<keyword evidence="6" id="KW-1185">Reference proteome</keyword>
<accession>A0A0G3HFK7</accession>
<dbReference type="NCBIfam" id="TIGR00350">
    <property type="entry name" value="lytR_cpsA_psr"/>
    <property type="match status" value="1"/>
</dbReference>
<evidence type="ECO:0000313" key="6">
    <source>
        <dbReference type="Proteomes" id="UP000035548"/>
    </source>
</evidence>
<dbReference type="PANTHER" id="PTHR33392:SF6">
    <property type="entry name" value="POLYISOPRENYL-TEICHOIC ACID--PEPTIDOGLYCAN TEICHOIC ACID TRANSFERASE TAGU"/>
    <property type="match status" value="1"/>
</dbReference>
<gene>
    <name evidence="5" type="ORF">CUTER_10675</name>
</gene>
<protein>
    <submittedName>
        <fullName evidence="5">Transcriptional attenuator, LytR family</fullName>
    </submittedName>
</protein>
<evidence type="ECO:0000256" key="1">
    <source>
        <dbReference type="ARBA" id="ARBA00006068"/>
    </source>
</evidence>
<evidence type="ECO:0000259" key="4">
    <source>
        <dbReference type="Pfam" id="PF03816"/>
    </source>
</evidence>
<organism evidence="5 6">
    <name type="scientific">Corynebacterium uterequi</name>
    <dbReference type="NCBI Taxonomy" id="1072256"/>
    <lineage>
        <taxon>Bacteria</taxon>
        <taxon>Bacillati</taxon>
        <taxon>Actinomycetota</taxon>
        <taxon>Actinomycetes</taxon>
        <taxon>Mycobacteriales</taxon>
        <taxon>Corynebacteriaceae</taxon>
        <taxon>Corynebacterium</taxon>
    </lineage>
</organism>
<dbReference type="OrthoDB" id="9782542at2"/>
<evidence type="ECO:0000256" key="2">
    <source>
        <dbReference type="SAM" id="MobiDB-lite"/>
    </source>
</evidence>
<feature type="compositionally biased region" description="Basic and acidic residues" evidence="2">
    <location>
        <begin position="1"/>
        <end position="39"/>
    </location>
</feature>
<reference evidence="6" key="2">
    <citation type="submission" date="2015-05" db="EMBL/GenBank/DDBJ databases">
        <title>Complete genome sequence of Corynebacterium uterequi DSM 45634, isolated from the uterus of a maiden mare.</title>
        <authorList>
            <person name="Ruckert C."/>
            <person name="Albersmeier A."/>
            <person name="Winkler A."/>
            <person name="Tauch A."/>
        </authorList>
    </citation>
    <scope>NUCLEOTIDE SEQUENCE [LARGE SCALE GENOMIC DNA]</scope>
    <source>
        <strain evidence="6">DSM 45634</strain>
    </source>
</reference>
<evidence type="ECO:0000256" key="3">
    <source>
        <dbReference type="SAM" id="Phobius"/>
    </source>
</evidence>